<dbReference type="GO" id="GO:0016020">
    <property type="term" value="C:membrane"/>
    <property type="evidence" value="ECO:0007669"/>
    <property type="project" value="InterPro"/>
</dbReference>
<evidence type="ECO:0000256" key="1">
    <source>
        <dbReference type="ARBA" id="ARBA00000085"/>
    </source>
</evidence>
<keyword evidence="10" id="KW-0812">Transmembrane</keyword>
<keyword evidence="14" id="KW-1185">Reference proteome</keyword>
<evidence type="ECO:0000313" key="14">
    <source>
        <dbReference type="Proteomes" id="UP001368318"/>
    </source>
</evidence>
<keyword evidence="5" id="KW-0547">Nucleotide-binding</keyword>
<dbReference type="Pfam" id="PF02518">
    <property type="entry name" value="HATPase_c"/>
    <property type="match status" value="1"/>
</dbReference>
<dbReference type="EMBL" id="CP136924">
    <property type="protein sequence ID" value="WXA02318.1"/>
    <property type="molecule type" value="Genomic_DNA"/>
</dbReference>
<dbReference type="SMART" id="SM00028">
    <property type="entry name" value="TPR"/>
    <property type="match status" value="3"/>
</dbReference>
<evidence type="ECO:0000313" key="13">
    <source>
        <dbReference type="EMBL" id="WXA12521.1"/>
    </source>
</evidence>
<dbReference type="InterPro" id="IPR036890">
    <property type="entry name" value="HATPase_C_sf"/>
</dbReference>
<dbReference type="Gene3D" id="3.30.565.10">
    <property type="entry name" value="Histidine kinase-like ATPase, C-terminal domain"/>
    <property type="match status" value="1"/>
</dbReference>
<dbReference type="SMART" id="SM00387">
    <property type="entry name" value="HATPase_c"/>
    <property type="match status" value="1"/>
</dbReference>
<dbReference type="Pfam" id="PF13424">
    <property type="entry name" value="TPR_12"/>
    <property type="match status" value="1"/>
</dbReference>
<organism evidence="13">
    <name type="scientific">Mangrovimonas cancribranchiae</name>
    <dbReference type="NCBI Taxonomy" id="3080055"/>
    <lineage>
        <taxon>Bacteria</taxon>
        <taxon>Pseudomonadati</taxon>
        <taxon>Bacteroidota</taxon>
        <taxon>Flavobacteriia</taxon>
        <taxon>Flavobacteriales</taxon>
        <taxon>Flavobacteriaceae</taxon>
        <taxon>Mangrovimonas</taxon>
    </lineage>
</organism>
<feature type="domain" description="Histidine kinase" evidence="11">
    <location>
        <begin position="512"/>
        <end position="597"/>
    </location>
</feature>
<dbReference type="InterPro" id="IPR011712">
    <property type="entry name" value="Sig_transdc_His_kin_sub3_dim/P"/>
</dbReference>
<dbReference type="GO" id="GO:0005524">
    <property type="term" value="F:ATP binding"/>
    <property type="evidence" value="ECO:0007669"/>
    <property type="project" value="UniProtKB-KW"/>
</dbReference>
<dbReference type="AlphaFoldDB" id="A0AAU6P4S2"/>
<dbReference type="PANTHER" id="PTHR24421">
    <property type="entry name" value="NITRATE/NITRITE SENSOR PROTEIN NARX-RELATED"/>
    <property type="match status" value="1"/>
</dbReference>
<feature type="transmembrane region" description="Helical" evidence="10">
    <location>
        <begin position="340"/>
        <end position="359"/>
    </location>
</feature>
<dbReference type="PROSITE" id="PS50005">
    <property type="entry name" value="TPR"/>
    <property type="match status" value="2"/>
</dbReference>
<evidence type="ECO:0000256" key="7">
    <source>
        <dbReference type="ARBA" id="ARBA00022840"/>
    </source>
</evidence>
<keyword evidence="8" id="KW-0902">Two-component regulatory system</keyword>
<dbReference type="SUPFAM" id="SSF55874">
    <property type="entry name" value="ATPase domain of HSP90 chaperone/DNA topoisomerase II/histidine kinase"/>
    <property type="match status" value="1"/>
</dbReference>
<dbReference type="SUPFAM" id="SSF48452">
    <property type="entry name" value="TPR-like"/>
    <property type="match status" value="2"/>
</dbReference>
<keyword evidence="3" id="KW-0597">Phosphoprotein</keyword>
<evidence type="ECO:0000256" key="10">
    <source>
        <dbReference type="SAM" id="Phobius"/>
    </source>
</evidence>
<evidence type="ECO:0000256" key="4">
    <source>
        <dbReference type="ARBA" id="ARBA00022679"/>
    </source>
</evidence>
<dbReference type="Gene3D" id="1.20.5.1930">
    <property type="match status" value="1"/>
</dbReference>
<evidence type="ECO:0000256" key="3">
    <source>
        <dbReference type="ARBA" id="ARBA00022553"/>
    </source>
</evidence>
<keyword evidence="9" id="KW-0802">TPR repeat</keyword>
<dbReference type="KEGG" id="mcaa:R3L15_10355"/>
<feature type="repeat" description="TPR" evidence="9">
    <location>
        <begin position="158"/>
        <end position="191"/>
    </location>
</feature>
<reference evidence="13 14" key="1">
    <citation type="submission" date="2023-10" db="EMBL/GenBank/DDBJ databases">
        <title>Culture-based analysis of two novel bacteria associated with mangrove crab gills.</title>
        <authorList>
            <person name="Yang X."/>
            <person name="Garuglieri E."/>
            <person name="Van Goethem M.W."/>
            <person name="Fusi M."/>
            <person name="Marasco R."/>
            <person name="Daffonchio D.G."/>
        </authorList>
    </citation>
    <scope>NUCLEOTIDE SEQUENCE</scope>
    <source>
        <strain evidence="13">UG2-1</strain>
        <strain evidence="12">UG2-2</strain>
        <strain evidence="14">UG2_2</strain>
    </source>
</reference>
<evidence type="ECO:0000256" key="9">
    <source>
        <dbReference type="PROSITE-ProRule" id="PRU00339"/>
    </source>
</evidence>
<dbReference type="InterPro" id="IPR011990">
    <property type="entry name" value="TPR-like_helical_dom_sf"/>
</dbReference>
<evidence type="ECO:0000256" key="6">
    <source>
        <dbReference type="ARBA" id="ARBA00022777"/>
    </source>
</evidence>
<evidence type="ECO:0000313" key="12">
    <source>
        <dbReference type="EMBL" id="WXA02318.1"/>
    </source>
</evidence>
<accession>A0AAU6P4S2</accession>
<keyword evidence="6" id="KW-0418">Kinase</keyword>
<name>A0AAU6P4S2_9FLAO</name>
<evidence type="ECO:0000256" key="5">
    <source>
        <dbReference type="ARBA" id="ARBA00022741"/>
    </source>
</evidence>
<gene>
    <name evidence="13" type="ORF">R3L15_10355</name>
    <name evidence="12" type="ORF">R3L16_11235</name>
</gene>
<dbReference type="PROSITE" id="PS50293">
    <property type="entry name" value="TPR_REGION"/>
    <property type="match status" value="1"/>
</dbReference>
<dbReference type="GO" id="GO:0046983">
    <property type="term" value="F:protein dimerization activity"/>
    <property type="evidence" value="ECO:0007669"/>
    <property type="project" value="InterPro"/>
</dbReference>
<dbReference type="GO" id="GO:0000155">
    <property type="term" value="F:phosphorelay sensor kinase activity"/>
    <property type="evidence" value="ECO:0007669"/>
    <property type="project" value="InterPro"/>
</dbReference>
<evidence type="ECO:0000256" key="8">
    <source>
        <dbReference type="ARBA" id="ARBA00023012"/>
    </source>
</evidence>
<evidence type="ECO:0000259" key="11">
    <source>
        <dbReference type="PROSITE" id="PS50109"/>
    </source>
</evidence>
<dbReference type="InterPro" id="IPR005467">
    <property type="entry name" value="His_kinase_dom"/>
</dbReference>
<dbReference type="EC" id="2.7.13.3" evidence="2"/>
<keyword evidence="4" id="KW-0808">Transferase</keyword>
<feature type="repeat" description="TPR" evidence="9">
    <location>
        <begin position="117"/>
        <end position="150"/>
    </location>
</feature>
<dbReference type="EMBL" id="CP136925">
    <property type="protein sequence ID" value="WXA12521.1"/>
    <property type="molecule type" value="Genomic_DNA"/>
</dbReference>
<sequence length="598" mass="69704">MKIAYKALEHQDSLLFNKANNQAYTLSVKLKDTLGIAETCWNRGSYYSERGVLDSSYYHYYQANNFYELIGHKYYSAKMMYNMAFIQSRLKDYVSSQSKLFQVISIYKSLNKNLSLYKSYNLLGSIYMDLEDYVAAIDYYTRSIESLAKVKQKGTFKEQSLNNLGLTYQKQNNYEKAIETFSEALKNNDLFDQDVKLYARLMDNLAYTRLLNRDTSGVKFHLKKSLHIRDSLYNFSGIVIAKLHLAEYFLFTKDTVKAIDYSREANELANKIMNKRDVLASLLLLSKIDKENSSSYLTEHVLLTKNLYKHERLLRNKFARIRFETDEYIHQAEKLSLQKYIILISSTAVISILSLLYFLRLQKTKNNELRLEKEQQKANEEIYKLMLEQHVKQEEGRLKERYRISEELHDSVLGKIFGTRMELGFLDIEGNEETKMKHENLVNGLQNIEGEIRDISHELKKENLLSISDYISILTTLVNDKSLLGGFKYEINCHESLIWNETSDTIKLNCYRILQEALQNIIKYSNASLVKITLGFNNRLLNFIIQDNGKGFNIKKSSKGIGFKNMQSRINQLNGTFIIESKPNKGTILSMQIPYKVK</sequence>
<dbReference type="PROSITE" id="PS50109">
    <property type="entry name" value="HIS_KIN"/>
    <property type="match status" value="1"/>
</dbReference>
<dbReference type="InterPro" id="IPR019734">
    <property type="entry name" value="TPR_rpt"/>
</dbReference>
<proteinExistence type="predicted"/>
<dbReference type="Pfam" id="PF07730">
    <property type="entry name" value="HisKA_3"/>
    <property type="match status" value="1"/>
</dbReference>
<dbReference type="PANTHER" id="PTHR24421:SF10">
    <property type="entry name" value="NITRATE_NITRITE SENSOR PROTEIN NARQ"/>
    <property type="match status" value="1"/>
</dbReference>
<dbReference type="Gene3D" id="1.25.40.10">
    <property type="entry name" value="Tetratricopeptide repeat domain"/>
    <property type="match status" value="2"/>
</dbReference>
<evidence type="ECO:0000256" key="2">
    <source>
        <dbReference type="ARBA" id="ARBA00012438"/>
    </source>
</evidence>
<protein>
    <recommendedName>
        <fullName evidence="2">histidine kinase</fullName>
        <ecNumber evidence="2">2.7.13.3</ecNumber>
    </recommendedName>
</protein>
<dbReference type="InterPro" id="IPR050482">
    <property type="entry name" value="Sensor_HK_TwoCompSys"/>
</dbReference>
<dbReference type="Proteomes" id="UP001368318">
    <property type="component" value="Chromosome"/>
</dbReference>
<keyword evidence="7" id="KW-0067">ATP-binding</keyword>
<keyword evidence="10" id="KW-0472">Membrane</keyword>
<comment type="catalytic activity">
    <reaction evidence="1">
        <text>ATP + protein L-histidine = ADP + protein N-phospho-L-histidine.</text>
        <dbReference type="EC" id="2.7.13.3"/>
    </reaction>
</comment>
<dbReference type="RefSeq" id="WP_338731544.1">
    <property type="nucleotide sequence ID" value="NZ_CP136924.1"/>
</dbReference>
<keyword evidence="10" id="KW-1133">Transmembrane helix</keyword>
<dbReference type="InterPro" id="IPR003594">
    <property type="entry name" value="HATPase_dom"/>
</dbReference>
<dbReference type="CDD" id="cd16917">
    <property type="entry name" value="HATPase_UhpB-NarQ-NarX-like"/>
    <property type="match status" value="1"/>
</dbReference>